<dbReference type="Proteomes" id="UP000790709">
    <property type="component" value="Unassembled WGS sequence"/>
</dbReference>
<reference evidence="1" key="1">
    <citation type="journal article" date="2021" name="New Phytol.">
        <title>Evolutionary innovations through gain and loss of genes in the ectomycorrhizal Boletales.</title>
        <authorList>
            <person name="Wu G."/>
            <person name="Miyauchi S."/>
            <person name="Morin E."/>
            <person name="Kuo A."/>
            <person name="Drula E."/>
            <person name="Varga T."/>
            <person name="Kohler A."/>
            <person name="Feng B."/>
            <person name="Cao Y."/>
            <person name="Lipzen A."/>
            <person name="Daum C."/>
            <person name="Hundley H."/>
            <person name="Pangilinan J."/>
            <person name="Johnson J."/>
            <person name="Barry K."/>
            <person name="LaButti K."/>
            <person name="Ng V."/>
            <person name="Ahrendt S."/>
            <person name="Min B."/>
            <person name="Choi I.G."/>
            <person name="Park H."/>
            <person name="Plett J.M."/>
            <person name="Magnuson J."/>
            <person name="Spatafora J.W."/>
            <person name="Nagy L.G."/>
            <person name="Henrissat B."/>
            <person name="Grigoriev I.V."/>
            <person name="Yang Z.L."/>
            <person name="Xu J."/>
            <person name="Martin F.M."/>
        </authorList>
    </citation>
    <scope>NUCLEOTIDE SEQUENCE</scope>
    <source>
        <strain evidence="1">KUC20120723A-06</strain>
    </source>
</reference>
<name>A0ACB8B5B9_9AGAM</name>
<comment type="caution">
    <text evidence="1">The sequence shown here is derived from an EMBL/GenBank/DDBJ whole genome shotgun (WGS) entry which is preliminary data.</text>
</comment>
<dbReference type="EMBL" id="MU266568">
    <property type="protein sequence ID" value="KAH7920619.1"/>
    <property type="molecule type" value="Genomic_DNA"/>
</dbReference>
<evidence type="ECO:0000313" key="1">
    <source>
        <dbReference type="EMBL" id="KAH7920619.1"/>
    </source>
</evidence>
<accession>A0ACB8B5B9</accession>
<keyword evidence="2" id="KW-1185">Reference proteome</keyword>
<protein>
    <submittedName>
        <fullName evidence="1">Cation efflux protein</fullName>
    </submittedName>
</protein>
<proteinExistence type="predicted"/>
<evidence type="ECO:0000313" key="2">
    <source>
        <dbReference type="Proteomes" id="UP000790709"/>
    </source>
</evidence>
<gene>
    <name evidence="1" type="ORF">BV22DRAFT_1020872</name>
</gene>
<organism evidence="1 2">
    <name type="scientific">Leucogyrophana mollusca</name>
    <dbReference type="NCBI Taxonomy" id="85980"/>
    <lineage>
        <taxon>Eukaryota</taxon>
        <taxon>Fungi</taxon>
        <taxon>Dikarya</taxon>
        <taxon>Basidiomycota</taxon>
        <taxon>Agaricomycotina</taxon>
        <taxon>Agaricomycetes</taxon>
        <taxon>Agaricomycetidae</taxon>
        <taxon>Boletales</taxon>
        <taxon>Boletales incertae sedis</taxon>
        <taxon>Leucogyrophana</taxon>
    </lineage>
</organism>
<sequence length="374" mass="40613">MKPTTKLSIVLAISIAFFTTEIAIGFRTKSLALIADAFHYLNVSSFCCASSHAFFFKRKAKELTPEFSYAFHRGELVGAFFNGVFLLALALSIFLQAVERFVNVQSVDQPIFVLIVGCVGLLLNILSVLIVHDHSGHSHGHASHEEELTTLDVAALPTASSRTSSELHNLHNHVSLPIAPPQKNYGLLAVLIHLFGDAVNNVGVIVAATIMWKIKSPSRFYADPAVSMIISIIIFASALPLTKRSARILLEAAPAGLNLELVMEDLLAVPGVLSIHDLHVWQLSQSITLASFHVRVATNTDLVTWEHTEESLHQCCAAYGISHATIAPEVQHERRGGAGNARARAACDDGFGCAADDKDLFQMRKRAGRSVALH</sequence>